<dbReference type="AlphaFoldDB" id="A0AAD5R8T5"/>
<reference evidence="1" key="1">
    <citation type="submission" date="2021-06" db="EMBL/GenBank/DDBJ databases">
        <title>Parelaphostrongylus tenuis whole genome reference sequence.</title>
        <authorList>
            <person name="Garwood T.J."/>
            <person name="Larsen P.A."/>
            <person name="Fountain-Jones N.M."/>
            <person name="Garbe J.R."/>
            <person name="Macchietto M.G."/>
            <person name="Kania S.A."/>
            <person name="Gerhold R.W."/>
            <person name="Richards J.E."/>
            <person name="Wolf T.M."/>
        </authorList>
    </citation>
    <scope>NUCLEOTIDE SEQUENCE</scope>
    <source>
        <strain evidence="1">MNPRO001-30</strain>
        <tissue evidence="1">Meninges</tissue>
    </source>
</reference>
<evidence type="ECO:0000313" key="2">
    <source>
        <dbReference type="Proteomes" id="UP001196413"/>
    </source>
</evidence>
<dbReference type="Proteomes" id="UP001196413">
    <property type="component" value="Unassembled WGS sequence"/>
</dbReference>
<evidence type="ECO:0000313" key="1">
    <source>
        <dbReference type="EMBL" id="KAJ1371860.1"/>
    </source>
</evidence>
<accession>A0AAD5R8T5</accession>
<keyword evidence="2" id="KW-1185">Reference proteome</keyword>
<name>A0AAD5R8T5_PARTN</name>
<gene>
    <name evidence="1" type="ORF">KIN20_033890</name>
</gene>
<organism evidence="1 2">
    <name type="scientific">Parelaphostrongylus tenuis</name>
    <name type="common">Meningeal worm</name>
    <dbReference type="NCBI Taxonomy" id="148309"/>
    <lineage>
        <taxon>Eukaryota</taxon>
        <taxon>Metazoa</taxon>
        <taxon>Ecdysozoa</taxon>
        <taxon>Nematoda</taxon>
        <taxon>Chromadorea</taxon>
        <taxon>Rhabditida</taxon>
        <taxon>Rhabditina</taxon>
        <taxon>Rhabditomorpha</taxon>
        <taxon>Strongyloidea</taxon>
        <taxon>Metastrongylidae</taxon>
        <taxon>Parelaphostrongylus</taxon>
    </lineage>
</organism>
<proteinExistence type="predicted"/>
<comment type="caution">
    <text evidence="1">The sequence shown here is derived from an EMBL/GenBank/DDBJ whole genome shotgun (WGS) entry which is preliminary data.</text>
</comment>
<dbReference type="EMBL" id="JAHQIW010007054">
    <property type="protein sequence ID" value="KAJ1371860.1"/>
    <property type="molecule type" value="Genomic_DNA"/>
</dbReference>
<sequence>MAANRPSPLRFFFSYFMPFNNSLRISQFTLKLRSILGSSLAGNLNKNEPLDQGSHLRDPPSGFIEDKCLRWVMLYINDVPCGADSNLNSDDYLSSTVPVLAIAACNNSGKMTMAAALRKIVS</sequence>
<protein>
    <submittedName>
        <fullName evidence="1">Uncharacterized protein</fullName>
    </submittedName>
</protein>